<evidence type="ECO:0000313" key="4">
    <source>
        <dbReference type="Proteomes" id="UP000007819"/>
    </source>
</evidence>
<dbReference type="InterPro" id="IPR029162">
    <property type="entry name" value="InaF-motif"/>
</dbReference>
<feature type="transmembrane region" description="Helical" evidence="2">
    <location>
        <begin position="34"/>
        <end position="57"/>
    </location>
</feature>
<dbReference type="OrthoDB" id="8113027at2759"/>
<protein>
    <submittedName>
        <fullName evidence="3">Uncharacterized protein</fullName>
    </submittedName>
</protein>
<keyword evidence="2" id="KW-0472">Membrane</keyword>
<reference evidence="3" key="2">
    <citation type="submission" date="2022-06" db="UniProtKB">
        <authorList>
            <consortium name="EnsemblMetazoa"/>
        </authorList>
    </citation>
    <scope>IDENTIFICATION</scope>
</reference>
<accession>A0A8R2A6U3</accession>
<keyword evidence="2" id="KW-0812">Transmembrane</keyword>
<dbReference type="AlphaFoldDB" id="A0A8R2A6U3"/>
<dbReference type="RefSeq" id="XP_001949397.1">
    <property type="nucleotide sequence ID" value="XM_001949362.4"/>
</dbReference>
<dbReference type="CTD" id="32126"/>
<feature type="compositionally biased region" description="Polar residues" evidence="1">
    <location>
        <begin position="100"/>
        <end position="122"/>
    </location>
</feature>
<dbReference type="EnsemblMetazoa" id="XM_001949362.5">
    <property type="protein sequence ID" value="XP_001949397.1"/>
    <property type="gene ID" value="LOC100163486"/>
</dbReference>
<evidence type="ECO:0000256" key="1">
    <source>
        <dbReference type="SAM" id="MobiDB-lite"/>
    </source>
</evidence>
<sequence>MNNDQGDDIAMQEEVTKQRMLAQKKEKKIKIIRILTVIAYLMSVSTVATMLSAYYVFIWNPHAANNTQTPNAEKLVMALQRAGDEYIFANSADNEYTDNGKFTSDVPNSHKTNDQSNNPERSIKLQTSSTIKYSTSHVQTSIGNISESLTVANNLS</sequence>
<dbReference type="PANTHER" id="PTHR34929:SF1">
    <property type="entry name" value="INAF MOTIF CONTAINING 2"/>
    <property type="match status" value="1"/>
</dbReference>
<keyword evidence="2" id="KW-1133">Transmembrane helix</keyword>
<proteinExistence type="predicted"/>
<dbReference type="GeneID" id="100163486"/>
<dbReference type="Pfam" id="PF15018">
    <property type="entry name" value="InaF-motif"/>
    <property type="match status" value="1"/>
</dbReference>
<dbReference type="PANTHER" id="PTHR34929">
    <property type="entry name" value="ZGC:153157"/>
    <property type="match status" value="1"/>
</dbReference>
<reference evidence="4" key="1">
    <citation type="submission" date="2010-06" db="EMBL/GenBank/DDBJ databases">
        <authorList>
            <person name="Jiang H."/>
            <person name="Abraham K."/>
            <person name="Ali S."/>
            <person name="Alsbrooks S.L."/>
            <person name="Anim B.N."/>
            <person name="Anosike U.S."/>
            <person name="Attaway T."/>
            <person name="Bandaranaike D.P."/>
            <person name="Battles P.K."/>
            <person name="Bell S.N."/>
            <person name="Bell A.V."/>
            <person name="Beltran B."/>
            <person name="Bickham C."/>
            <person name="Bustamante Y."/>
            <person name="Caleb T."/>
            <person name="Canada A."/>
            <person name="Cardenas V."/>
            <person name="Carter K."/>
            <person name="Chacko J."/>
            <person name="Chandrabose M.N."/>
            <person name="Chavez D."/>
            <person name="Chavez A."/>
            <person name="Chen L."/>
            <person name="Chu H.-S."/>
            <person name="Claassen K.J."/>
            <person name="Cockrell R."/>
            <person name="Collins M."/>
            <person name="Cooper J.A."/>
            <person name="Cree A."/>
            <person name="Curry S.M."/>
            <person name="Da Y."/>
            <person name="Dao M.D."/>
            <person name="Das B."/>
            <person name="Davila M.-L."/>
            <person name="Davy-Carroll L."/>
            <person name="Denson S."/>
            <person name="Dinh H."/>
            <person name="Ebong V.E."/>
            <person name="Edwards J.R."/>
            <person name="Egan A."/>
            <person name="El-Daye J."/>
            <person name="Escobedo L."/>
            <person name="Fernandez S."/>
            <person name="Fernando P.R."/>
            <person name="Flagg N."/>
            <person name="Forbes L.D."/>
            <person name="Fowler R.G."/>
            <person name="Fu Q."/>
            <person name="Gabisi R.A."/>
            <person name="Ganer J."/>
            <person name="Garbino Pronczuk A."/>
            <person name="Garcia R.M."/>
            <person name="Garner T."/>
            <person name="Garrett T.E."/>
            <person name="Gonzalez D.A."/>
            <person name="Hamid H."/>
            <person name="Hawkins E.S."/>
            <person name="Hirani K."/>
            <person name="Hogues M.E."/>
            <person name="Hollins B."/>
            <person name="Hsiao C.-H."/>
            <person name="Jabil R."/>
            <person name="James M.L."/>
            <person name="Jhangiani S.N."/>
            <person name="Johnson B."/>
            <person name="Johnson Q."/>
            <person name="Joshi V."/>
            <person name="Kalu J.B."/>
            <person name="Kam C."/>
            <person name="Kashfia A."/>
            <person name="Keebler J."/>
            <person name="Kisamo H."/>
            <person name="Kovar C.L."/>
            <person name="Lago L.A."/>
            <person name="Lai C.-Y."/>
            <person name="Laidlaw J."/>
            <person name="Lara F."/>
            <person name="Le T.-K."/>
            <person name="Lee S.L."/>
            <person name="Legall F.H."/>
            <person name="Lemon S.J."/>
            <person name="Lewis L.R."/>
            <person name="Li B."/>
            <person name="Liu Y."/>
            <person name="Liu Y.-S."/>
            <person name="Lopez J."/>
            <person name="Lozado R.J."/>
            <person name="Lu J."/>
            <person name="Madu R.C."/>
            <person name="Maheshwari M."/>
            <person name="Maheshwari R."/>
            <person name="Malloy K."/>
            <person name="Martinez E."/>
            <person name="Mathew T."/>
            <person name="Mercado I.C."/>
            <person name="Mercado C."/>
            <person name="Meyer B."/>
            <person name="Montgomery K."/>
            <person name="Morgan M.B."/>
            <person name="Munidasa M."/>
            <person name="Nazareth L.V."/>
            <person name="Nelson J."/>
            <person name="Ng B.M."/>
            <person name="Nguyen N.B."/>
            <person name="Nguyen P.Q."/>
            <person name="Nguyen T."/>
            <person name="Obregon M."/>
            <person name="Okwuonu G.O."/>
            <person name="Onwere C.G."/>
            <person name="Orozco G."/>
            <person name="Parra A."/>
            <person name="Patel S."/>
            <person name="Patil S."/>
            <person name="Perez A."/>
            <person name="Perez Y."/>
            <person name="Pham C."/>
            <person name="Primus E.L."/>
            <person name="Pu L.-L."/>
            <person name="Puazo M."/>
            <person name="Qin X."/>
            <person name="Quiroz J.B."/>
            <person name="Reese J."/>
            <person name="Richards S."/>
            <person name="Rives C.M."/>
            <person name="Robberts R."/>
            <person name="Ruiz S.J."/>
            <person name="Ruiz M.J."/>
            <person name="Santibanez J."/>
            <person name="Schneider B.W."/>
            <person name="Sisson I."/>
            <person name="Smith M."/>
            <person name="Sodergren E."/>
            <person name="Song X.-Z."/>
            <person name="Song B.B."/>
            <person name="Summersgill H."/>
            <person name="Thelus R."/>
            <person name="Thornton R.D."/>
            <person name="Trejos Z.Y."/>
            <person name="Usmani K."/>
            <person name="Vattathil S."/>
            <person name="Villasana D."/>
            <person name="Walker D.L."/>
            <person name="Wang S."/>
            <person name="Wang K."/>
            <person name="White C.S."/>
            <person name="Williams A.C."/>
            <person name="Williamson J."/>
            <person name="Wilson K."/>
            <person name="Woghiren I.O."/>
            <person name="Woodworth J.R."/>
            <person name="Worley K.C."/>
            <person name="Wright R.A."/>
            <person name="Wu W."/>
            <person name="Young L."/>
            <person name="Zhang L."/>
            <person name="Zhang J."/>
            <person name="Zhu Y."/>
            <person name="Muzny D.M."/>
            <person name="Weinstock G."/>
            <person name="Gibbs R.A."/>
        </authorList>
    </citation>
    <scope>NUCLEOTIDE SEQUENCE [LARGE SCALE GENOMIC DNA]</scope>
    <source>
        <strain evidence="4">LSR1</strain>
    </source>
</reference>
<organism evidence="3 4">
    <name type="scientific">Acyrthosiphon pisum</name>
    <name type="common">Pea aphid</name>
    <dbReference type="NCBI Taxonomy" id="7029"/>
    <lineage>
        <taxon>Eukaryota</taxon>
        <taxon>Metazoa</taxon>
        <taxon>Ecdysozoa</taxon>
        <taxon>Arthropoda</taxon>
        <taxon>Hexapoda</taxon>
        <taxon>Insecta</taxon>
        <taxon>Pterygota</taxon>
        <taxon>Neoptera</taxon>
        <taxon>Paraneoptera</taxon>
        <taxon>Hemiptera</taxon>
        <taxon>Sternorrhyncha</taxon>
        <taxon>Aphidomorpha</taxon>
        <taxon>Aphidoidea</taxon>
        <taxon>Aphididae</taxon>
        <taxon>Macrosiphini</taxon>
        <taxon>Acyrthosiphon</taxon>
    </lineage>
</organism>
<dbReference type="Proteomes" id="UP000007819">
    <property type="component" value="Chromosome X"/>
</dbReference>
<evidence type="ECO:0000313" key="3">
    <source>
        <dbReference type="EnsemblMetazoa" id="XP_001949397.1"/>
    </source>
</evidence>
<keyword evidence="4" id="KW-1185">Reference proteome</keyword>
<feature type="region of interest" description="Disordered" evidence="1">
    <location>
        <begin position="98"/>
        <end position="122"/>
    </location>
</feature>
<dbReference type="KEGG" id="api:100163486"/>
<evidence type="ECO:0000256" key="2">
    <source>
        <dbReference type="SAM" id="Phobius"/>
    </source>
</evidence>
<name>A0A8R2A6U3_ACYPI</name>